<dbReference type="GO" id="GO:0005524">
    <property type="term" value="F:ATP binding"/>
    <property type="evidence" value="ECO:0007669"/>
    <property type="project" value="UniProtKB-KW"/>
</dbReference>
<keyword evidence="5" id="KW-0677">Repeat</keyword>
<keyword evidence="6" id="KW-0547">Nucleotide-binding</keyword>
<evidence type="ECO:0000256" key="4">
    <source>
        <dbReference type="ARBA" id="ARBA00022475"/>
    </source>
</evidence>
<dbReference type="InterPro" id="IPR025662">
    <property type="entry name" value="Sigma_54_int_dom_ATP-bd_1"/>
</dbReference>
<evidence type="ECO:0000256" key="5">
    <source>
        <dbReference type="ARBA" id="ARBA00022737"/>
    </source>
</evidence>
<keyword evidence="4" id="KW-1003">Cell membrane</keyword>
<dbReference type="PROSITE" id="PS50893">
    <property type="entry name" value="ABC_TRANSPORTER_2"/>
    <property type="match status" value="1"/>
</dbReference>
<evidence type="ECO:0000256" key="7">
    <source>
        <dbReference type="ARBA" id="ARBA00022840"/>
    </source>
</evidence>
<dbReference type="CDD" id="cd03225">
    <property type="entry name" value="ABC_cobalt_CbiO_domain1"/>
    <property type="match status" value="1"/>
</dbReference>
<evidence type="ECO:0000256" key="10">
    <source>
        <dbReference type="ARBA" id="ARBA00025157"/>
    </source>
</evidence>
<evidence type="ECO:0000256" key="9">
    <source>
        <dbReference type="ARBA" id="ARBA00023136"/>
    </source>
</evidence>
<dbReference type="GO" id="GO:0042626">
    <property type="term" value="F:ATPase-coupled transmembrane transporter activity"/>
    <property type="evidence" value="ECO:0007669"/>
    <property type="project" value="TreeGrafter"/>
</dbReference>
<sequence>MSLIKFSNFHFRYKGNEEYALNNINLKIESNKFILLAGETGSGKTSLIRCMNGLIPQFYAGYYKGSVEISGKNTTETSISSLSKDIGIVFQNPENQLIAMNVEHEIAFGLENLGFSRDVIKERIEEVVEITEIENIMDKAPFEISGGEQQRVAIASILVLEPKIIVLDEPTANLDPFFAQKIITLLKKIQIEKKITVIISEHRMDLLVPIVDDIILMKEGEVIAYDNKNKIISDEFSTKNSLVRIFFVGPSAIILPLLIKTVLGECSIVNSIL</sequence>
<dbReference type="InterPro" id="IPR017871">
    <property type="entry name" value="ABC_transporter-like_CS"/>
</dbReference>
<dbReference type="Pfam" id="PF00005">
    <property type="entry name" value="ABC_tran"/>
    <property type="match status" value="1"/>
</dbReference>
<dbReference type="SUPFAM" id="SSF52540">
    <property type="entry name" value="P-loop containing nucleoside triphosphate hydrolases"/>
    <property type="match status" value="1"/>
</dbReference>
<dbReference type="PROSITE" id="PS00211">
    <property type="entry name" value="ABC_TRANSPORTER_1"/>
    <property type="match status" value="1"/>
</dbReference>
<dbReference type="InterPro" id="IPR050095">
    <property type="entry name" value="ECF_ABC_transporter_ATP-bd"/>
</dbReference>
<evidence type="ECO:0000259" key="11">
    <source>
        <dbReference type="PROSITE" id="PS50893"/>
    </source>
</evidence>
<evidence type="ECO:0000256" key="6">
    <source>
        <dbReference type="ARBA" id="ARBA00022741"/>
    </source>
</evidence>
<dbReference type="FunFam" id="3.40.50.300:FF:000224">
    <property type="entry name" value="Energy-coupling factor transporter ATP-binding protein EcfA"/>
    <property type="match status" value="1"/>
</dbReference>
<comment type="similarity">
    <text evidence="2">Belongs to the ABC transporter superfamily.</text>
</comment>
<keyword evidence="3" id="KW-0813">Transport</keyword>
<proteinExistence type="inferred from homology"/>
<dbReference type="SMART" id="SM00382">
    <property type="entry name" value="AAA"/>
    <property type="match status" value="1"/>
</dbReference>
<comment type="caution">
    <text evidence="12">The sequence shown here is derived from an EMBL/GenBank/DDBJ whole genome shotgun (WGS) entry which is preliminary data.</text>
</comment>
<dbReference type="AlphaFoldDB" id="X1G0G1"/>
<protein>
    <recommendedName>
        <fullName evidence="11">ABC transporter domain-containing protein</fullName>
    </recommendedName>
</protein>
<dbReference type="PROSITE" id="PS00675">
    <property type="entry name" value="SIGMA54_INTERACT_1"/>
    <property type="match status" value="1"/>
</dbReference>
<feature type="domain" description="ABC transporter" evidence="11">
    <location>
        <begin position="4"/>
        <end position="244"/>
    </location>
</feature>
<evidence type="ECO:0000256" key="2">
    <source>
        <dbReference type="ARBA" id="ARBA00005417"/>
    </source>
</evidence>
<dbReference type="Gene3D" id="3.40.50.300">
    <property type="entry name" value="P-loop containing nucleotide triphosphate hydrolases"/>
    <property type="match status" value="1"/>
</dbReference>
<organism evidence="12">
    <name type="scientific">marine sediment metagenome</name>
    <dbReference type="NCBI Taxonomy" id="412755"/>
    <lineage>
        <taxon>unclassified sequences</taxon>
        <taxon>metagenomes</taxon>
        <taxon>ecological metagenomes</taxon>
    </lineage>
</organism>
<reference evidence="12" key="1">
    <citation type="journal article" date="2014" name="Front. Microbiol.">
        <title>High frequency of phylogenetically diverse reductive dehalogenase-homologous genes in deep subseafloor sedimentary metagenomes.</title>
        <authorList>
            <person name="Kawai M."/>
            <person name="Futagami T."/>
            <person name="Toyoda A."/>
            <person name="Takaki Y."/>
            <person name="Nishi S."/>
            <person name="Hori S."/>
            <person name="Arai W."/>
            <person name="Tsubouchi T."/>
            <person name="Morono Y."/>
            <person name="Uchiyama I."/>
            <person name="Ito T."/>
            <person name="Fujiyama A."/>
            <person name="Inagaki F."/>
            <person name="Takami H."/>
        </authorList>
    </citation>
    <scope>NUCLEOTIDE SEQUENCE</scope>
    <source>
        <strain evidence="12">Expedition CK06-06</strain>
    </source>
</reference>
<dbReference type="GO" id="GO:0016887">
    <property type="term" value="F:ATP hydrolysis activity"/>
    <property type="evidence" value="ECO:0007669"/>
    <property type="project" value="InterPro"/>
</dbReference>
<comment type="subcellular location">
    <subcellularLocation>
        <location evidence="1">Cell membrane</location>
        <topology evidence="1">Peripheral membrane protein</topology>
    </subcellularLocation>
</comment>
<dbReference type="InterPro" id="IPR003439">
    <property type="entry name" value="ABC_transporter-like_ATP-bd"/>
</dbReference>
<keyword evidence="8" id="KW-1278">Translocase</keyword>
<dbReference type="PANTHER" id="PTHR43553:SF23">
    <property type="entry name" value="ABC TRANSPORTER ATP-BINDING COMPONENT"/>
    <property type="match status" value="1"/>
</dbReference>
<evidence type="ECO:0000256" key="3">
    <source>
        <dbReference type="ARBA" id="ARBA00022448"/>
    </source>
</evidence>
<dbReference type="EMBL" id="BARU01002302">
    <property type="protein sequence ID" value="GAH26483.1"/>
    <property type="molecule type" value="Genomic_DNA"/>
</dbReference>
<evidence type="ECO:0000256" key="1">
    <source>
        <dbReference type="ARBA" id="ARBA00004202"/>
    </source>
</evidence>
<dbReference type="InterPro" id="IPR015856">
    <property type="entry name" value="ABC_transpr_CbiO/EcfA_su"/>
</dbReference>
<dbReference type="InterPro" id="IPR003593">
    <property type="entry name" value="AAA+_ATPase"/>
</dbReference>
<comment type="function">
    <text evidence="10">Probably part of an ABC transporter complex. Responsible for energy coupling to the transport system.</text>
</comment>
<dbReference type="PANTHER" id="PTHR43553">
    <property type="entry name" value="HEAVY METAL TRANSPORTER"/>
    <property type="match status" value="1"/>
</dbReference>
<dbReference type="GO" id="GO:0043190">
    <property type="term" value="C:ATP-binding cassette (ABC) transporter complex"/>
    <property type="evidence" value="ECO:0007669"/>
    <property type="project" value="TreeGrafter"/>
</dbReference>
<keyword evidence="7" id="KW-0067">ATP-binding</keyword>
<gene>
    <name evidence="12" type="ORF">S03H2_05500</name>
</gene>
<accession>X1G0G1</accession>
<evidence type="ECO:0000256" key="8">
    <source>
        <dbReference type="ARBA" id="ARBA00022967"/>
    </source>
</evidence>
<evidence type="ECO:0000313" key="12">
    <source>
        <dbReference type="EMBL" id="GAH26483.1"/>
    </source>
</evidence>
<name>X1G0G1_9ZZZZ</name>
<dbReference type="InterPro" id="IPR027417">
    <property type="entry name" value="P-loop_NTPase"/>
</dbReference>
<keyword evidence="9" id="KW-0472">Membrane</keyword>